<dbReference type="Proteomes" id="UP000799440">
    <property type="component" value="Unassembled WGS sequence"/>
</dbReference>
<dbReference type="AlphaFoldDB" id="A0A6A6VE83"/>
<reference evidence="1" key="1">
    <citation type="journal article" date="2020" name="Stud. Mycol.">
        <title>101 Dothideomycetes genomes: a test case for predicting lifestyles and emergence of pathogens.</title>
        <authorList>
            <person name="Haridas S."/>
            <person name="Albert R."/>
            <person name="Binder M."/>
            <person name="Bloem J."/>
            <person name="Labutti K."/>
            <person name="Salamov A."/>
            <person name="Andreopoulos B."/>
            <person name="Baker S."/>
            <person name="Barry K."/>
            <person name="Bills G."/>
            <person name="Bluhm B."/>
            <person name="Cannon C."/>
            <person name="Castanera R."/>
            <person name="Culley D."/>
            <person name="Daum C."/>
            <person name="Ezra D."/>
            <person name="Gonzalez J."/>
            <person name="Henrissat B."/>
            <person name="Kuo A."/>
            <person name="Liang C."/>
            <person name="Lipzen A."/>
            <person name="Lutzoni F."/>
            <person name="Magnuson J."/>
            <person name="Mondo S."/>
            <person name="Nolan M."/>
            <person name="Ohm R."/>
            <person name="Pangilinan J."/>
            <person name="Park H.-J."/>
            <person name="Ramirez L."/>
            <person name="Alfaro M."/>
            <person name="Sun H."/>
            <person name="Tritt A."/>
            <person name="Yoshinaga Y."/>
            <person name="Zwiers L.-H."/>
            <person name="Turgeon B."/>
            <person name="Goodwin S."/>
            <person name="Spatafora J."/>
            <person name="Crous P."/>
            <person name="Grigoriev I."/>
        </authorList>
    </citation>
    <scope>NUCLEOTIDE SEQUENCE</scope>
    <source>
        <strain evidence="1">CBS 119925</strain>
    </source>
</reference>
<evidence type="ECO:0000313" key="1">
    <source>
        <dbReference type="EMBL" id="KAF2748079.1"/>
    </source>
</evidence>
<sequence length="114" mass="12512">MKLTSSVQRSMVQVGLIPGARSNNTEAVKARVAVAVSWNGMVFAFPSTSKLGAAQHAVKFLAFASKTLDGTPESLEVEGQSSDVRSSLRSVEKCKEVKSYNRQRDFRFRQCQQA</sequence>
<evidence type="ECO:0000313" key="2">
    <source>
        <dbReference type="Proteomes" id="UP000799440"/>
    </source>
</evidence>
<proteinExistence type="predicted"/>
<organism evidence="1 2">
    <name type="scientific">Sporormia fimetaria CBS 119925</name>
    <dbReference type="NCBI Taxonomy" id="1340428"/>
    <lineage>
        <taxon>Eukaryota</taxon>
        <taxon>Fungi</taxon>
        <taxon>Dikarya</taxon>
        <taxon>Ascomycota</taxon>
        <taxon>Pezizomycotina</taxon>
        <taxon>Dothideomycetes</taxon>
        <taxon>Pleosporomycetidae</taxon>
        <taxon>Pleosporales</taxon>
        <taxon>Sporormiaceae</taxon>
        <taxon>Sporormia</taxon>
    </lineage>
</organism>
<gene>
    <name evidence="1" type="ORF">M011DRAFT_30483</name>
</gene>
<accession>A0A6A6VE83</accession>
<name>A0A6A6VE83_9PLEO</name>
<protein>
    <submittedName>
        <fullName evidence="1">Uncharacterized protein</fullName>
    </submittedName>
</protein>
<dbReference type="EMBL" id="MU006570">
    <property type="protein sequence ID" value="KAF2748079.1"/>
    <property type="molecule type" value="Genomic_DNA"/>
</dbReference>
<keyword evidence="2" id="KW-1185">Reference proteome</keyword>